<name>A0A3S1AFP0_ELYCH</name>
<dbReference type="PANTHER" id="PTHR43404">
    <property type="entry name" value="LIPOPOLYSACCHARIDE CHOLINEPHOSPHOTRANSFERASE LICD"/>
    <property type="match status" value="1"/>
</dbReference>
<feature type="region of interest" description="Disordered" evidence="1">
    <location>
        <begin position="351"/>
        <end position="392"/>
    </location>
</feature>
<keyword evidence="4" id="KW-1185">Reference proteome</keyword>
<sequence>MTLKFLRPVAKTKWNPTGFSLRVRVCQRLLACLALLALACLGLVMHVPARNSLLAPVWPRMWMDVGTDTILRMRAQMDEIEVGSCADVTCEGGLYRPKSRRDDVMRREVLFYDTDDLTLRAGDLEPWAWKFLPLMDRGEKLELLHTLDVLAEVLTRAGLDFFLVDGTLLGVVRHHGIIPWDDDLDIAVNGSQWREMKRALCCVEGFNLIPKNFMHWKFFSLNGSIVRNWPMYRFPFIDLFFYTENAEYLWALTSYNLQNLVVKKSDVFPLSRAMLDGQLYPVPWSANQLVKRQFGQLDRCVSPSHMHEFDHSIHGEDITEVPCAKLQDMYPVFDRLDDGKGRALFNSVGENRAGNAASRNRGENRTGNTASWNRRRTRDTKGVTKKTQENGT</sequence>
<evidence type="ECO:0000259" key="2">
    <source>
        <dbReference type="Pfam" id="PF04991"/>
    </source>
</evidence>
<dbReference type="EMBL" id="RQTK01000027">
    <property type="protein sequence ID" value="RUS90656.1"/>
    <property type="molecule type" value="Genomic_DNA"/>
</dbReference>
<feature type="compositionally biased region" description="Basic and acidic residues" evidence="1">
    <location>
        <begin position="379"/>
        <end position="392"/>
    </location>
</feature>
<dbReference type="InterPro" id="IPR007074">
    <property type="entry name" value="LicD/FKTN/FKRP_NTP_transf"/>
</dbReference>
<evidence type="ECO:0000256" key="1">
    <source>
        <dbReference type="SAM" id="MobiDB-lite"/>
    </source>
</evidence>
<gene>
    <name evidence="3" type="ORF">EGW08_001556</name>
</gene>
<reference evidence="3 4" key="1">
    <citation type="submission" date="2019-01" db="EMBL/GenBank/DDBJ databases">
        <title>A draft genome assembly of the solar-powered sea slug Elysia chlorotica.</title>
        <authorList>
            <person name="Cai H."/>
            <person name="Li Q."/>
            <person name="Fang X."/>
            <person name="Li J."/>
            <person name="Curtis N.E."/>
            <person name="Altenburger A."/>
            <person name="Shibata T."/>
            <person name="Feng M."/>
            <person name="Maeda T."/>
            <person name="Schwartz J.A."/>
            <person name="Shigenobu S."/>
            <person name="Lundholm N."/>
            <person name="Nishiyama T."/>
            <person name="Yang H."/>
            <person name="Hasebe M."/>
            <person name="Li S."/>
            <person name="Pierce S.K."/>
            <person name="Wang J."/>
        </authorList>
    </citation>
    <scope>NUCLEOTIDE SEQUENCE [LARGE SCALE GENOMIC DNA]</scope>
    <source>
        <strain evidence="3">EC2010</strain>
        <tissue evidence="3">Whole organism of an adult</tissue>
    </source>
</reference>
<proteinExistence type="predicted"/>
<dbReference type="InterPro" id="IPR052942">
    <property type="entry name" value="LPS_cholinephosphotransferase"/>
</dbReference>
<accession>A0A3S1AFP0</accession>
<evidence type="ECO:0000313" key="4">
    <source>
        <dbReference type="Proteomes" id="UP000271974"/>
    </source>
</evidence>
<dbReference type="OrthoDB" id="419198at2759"/>
<evidence type="ECO:0000313" key="3">
    <source>
        <dbReference type="EMBL" id="RUS90656.1"/>
    </source>
</evidence>
<feature type="domain" description="LicD/FKTN/FKRP nucleotidyltransferase" evidence="2">
    <location>
        <begin position="157"/>
        <end position="192"/>
    </location>
</feature>
<protein>
    <recommendedName>
        <fullName evidence="2">LicD/FKTN/FKRP nucleotidyltransferase domain-containing protein</fullName>
    </recommendedName>
</protein>
<dbReference type="PANTHER" id="PTHR43404:SF2">
    <property type="entry name" value="LIPOPOLYSACCHARIDE CHOLINEPHOSPHOTRANSFERASE LICD"/>
    <property type="match status" value="1"/>
</dbReference>
<organism evidence="3 4">
    <name type="scientific">Elysia chlorotica</name>
    <name type="common">Eastern emerald elysia</name>
    <name type="synonym">Sea slug</name>
    <dbReference type="NCBI Taxonomy" id="188477"/>
    <lineage>
        <taxon>Eukaryota</taxon>
        <taxon>Metazoa</taxon>
        <taxon>Spiralia</taxon>
        <taxon>Lophotrochozoa</taxon>
        <taxon>Mollusca</taxon>
        <taxon>Gastropoda</taxon>
        <taxon>Heterobranchia</taxon>
        <taxon>Euthyneura</taxon>
        <taxon>Panpulmonata</taxon>
        <taxon>Sacoglossa</taxon>
        <taxon>Placobranchoidea</taxon>
        <taxon>Plakobranchidae</taxon>
        <taxon>Elysia</taxon>
    </lineage>
</organism>
<dbReference type="AlphaFoldDB" id="A0A3S1AFP0"/>
<comment type="caution">
    <text evidence="3">The sequence shown here is derived from an EMBL/GenBank/DDBJ whole genome shotgun (WGS) entry which is preliminary data.</text>
</comment>
<dbReference type="Pfam" id="PF04991">
    <property type="entry name" value="LicD"/>
    <property type="match status" value="1"/>
</dbReference>
<dbReference type="Proteomes" id="UP000271974">
    <property type="component" value="Unassembled WGS sequence"/>
</dbReference>
<dbReference type="GO" id="GO:0009100">
    <property type="term" value="P:glycoprotein metabolic process"/>
    <property type="evidence" value="ECO:0007669"/>
    <property type="project" value="UniProtKB-ARBA"/>
</dbReference>